<accession>A0A2A9MLP2</accession>
<keyword evidence="2" id="KW-0479">Metal-binding</keyword>
<comment type="pathway">
    <text evidence="6">Carbohydrate biosynthesis.</text>
</comment>
<sequence>MASPAAFLPVEQLLKEQGADKALTDVLLAVLNKCSKIAATLRGTAVEKVGSVNDFGDEQLTVDVVAEKLLRSWATSSEGASVRAVSSEEDIHLQECHENGEFILCWDPLDGSSIIDCNWAVGTIVSIWRVGHHGVQWNGAETLIGKTGRQQVASLIVIYGPRATAVVAVNAGDSGVIQAGTALDLELRDDGKFVCKGKPLIQPQARIFAPANLRAAQDLPGYKQMIDYWMQKRYTLRYTGGLVPDVYQIFVKKQGVFCNPASKAAPAKLRMCFEVLPIALLVEAAGGKTSNGLTSLLDVAIEHMDHRSPLCCGSAQEIQRFEETLAAAPAN</sequence>
<dbReference type="PIRSF" id="PIRSF000904">
    <property type="entry name" value="FBPtase_SBPase"/>
    <property type="match status" value="1"/>
</dbReference>
<evidence type="ECO:0000256" key="6">
    <source>
        <dbReference type="ARBA" id="ARBA00024331"/>
    </source>
</evidence>
<dbReference type="PRINTS" id="PR01958">
    <property type="entry name" value="S17BPHPHTASE"/>
</dbReference>
<keyword evidence="4" id="KW-0460">Magnesium</keyword>
<organism evidence="9 10">
    <name type="scientific">Besnoitia besnoiti</name>
    <name type="common">Apicomplexan protozoan</name>
    <dbReference type="NCBI Taxonomy" id="94643"/>
    <lineage>
        <taxon>Eukaryota</taxon>
        <taxon>Sar</taxon>
        <taxon>Alveolata</taxon>
        <taxon>Apicomplexa</taxon>
        <taxon>Conoidasida</taxon>
        <taxon>Coccidia</taxon>
        <taxon>Eucoccidiorida</taxon>
        <taxon>Eimeriorina</taxon>
        <taxon>Sarcocystidae</taxon>
        <taxon>Besnoitia</taxon>
    </lineage>
</organism>
<keyword evidence="10" id="KW-1185">Reference proteome</keyword>
<evidence type="ECO:0000259" key="8">
    <source>
        <dbReference type="Pfam" id="PF18913"/>
    </source>
</evidence>
<dbReference type="Proteomes" id="UP000224006">
    <property type="component" value="Chromosome II"/>
</dbReference>
<keyword evidence="3" id="KW-0378">Hydrolase</keyword>
<evidence type="ECO:0000256" key="5">
    <source>
        <dbReference type="ARBA" id="ARBA00023277"/>
    </source>
</evidence>
<dbReference type="GO" id="GO:0042132">
    <property type="term" value="F:fructose 1,6-bisphosphate 1-phosphatase activity"/>
    <property type="evidence" value="ECO:0007669"/>
    <property type="project" value="TreeGrafter"/>
</dbReference>
<evidence type="ECO:0000256" key="4">
    <source>
        <dbReference type="ARBA" id="ARBA00022842"/>
    </source>
</evidence>
<keyword evidence="5" id="KW-0119">Carbohydrate metabolism</keyword>
<dbReference type="PANTHER" id="PTHR11556">
    <property type="entry name" value="FRUCTOSE-1,6-BISPHOSPHATASE-RELATED"/>
    <property type="match status" value="1"/>
</dbReference>
<evidence type="ECO:0000259" key="7">
    <source>
        <dbReference type="Pfam" id="PF00316"/>
    </source>
</evidence>
<feature type="domain" description="Fructose-1-6-bisphosphatase class I N-terminal" evidence="7">
    <location>
        <begin position="10"/>
        <end position="175"/>
    </location>
</feature>
<dbReference type="GO" id="GO:0006002">
    <property type="term" value="P:fructose 6-phosphate metabolic process"/>
    <property type="evidence" value="ECO:0007669"/>
    <property type="project" value="TreeGrafter"/>
</dbReference>
<dbReference type="InterPro" id="IPR023079">
    <property type="entry name" value="SBPase"/>
</dbReference>
<dbReference type="STRING" id="94643.A0A2A9MLP2"/>
<dbReference type="InterPro" id="IPR000146">
    <property type="entry name" value="FBPase_class-1"/>
</dbReference>
<dbReference type="GO" id="GO:0046872">
    <property type="term" value="F:metal ion binding"/>
    <property type="evidence" value="ECO:0007669"/>
    <property type="project" value="UniProtKB-KW"/>
</dbReference>
<evidence type="ECO:0000313" key="9">
    <source>
        <dbReference type="EMBL" id="PFH37261.1"/>
    </source>
</evidence>
<dbReference type="GO" id="GO:0005986">
    <property type="term" value="P:sucrose biosynthetic process"/>
    <property type="evidence" value="ECO:0007669"/>
    <property type="project" value="TreeGrafter"/>
</dbReference>
<dbReference type="Gene3D" id="3.30.540.10">
    <property type="entry name" value="Fructose-1,6-Bisphosphatase, subunit A, domain 1"/>
    <property type="match status" value="1"/>
</dbReference>
<dbReference type="KEGG" id="bbes:BESB_037190"/>
<dbReference type="GO" id="GO:0006000">
    <property type="term" value="P:fructose metabolic process"/>
    <property type="evidence" value="ECO:0007669"/>
    <property type="project" value="TreeGrafter"/>
</dbReference>
<evidence type="ECO:0000256" key="2">
    <source>
        <dbReference type="ARBA" id="ARBA00022723"/>
    </source>
</evidence>
<proteinExistence type="inferred from homology"/>
<dbReference type="PANTHER" id="PTHR11556:SF35">
    <property type="entry name" value="SEDOHEPTULOSE-1,7-BISPHOSPHATASE, CHLOROPLASTIC"/>
    <property type="match status" value="1"/>
</dbReference>
<gene>
    <name evidence="9" type="ORF">BESB_037190</name>
</gene>
<dbReference type="Pfam" id="PF18913">
    <property type="entry name" value="FBPase_C"/>
    <property type="match status" value="1"/>
</dbReference>
<evidence type="ECO:0000256" key="3">
    <source>
        <dbReference type="ARBA" id="ARBA00022801"/>
    </source>
</evidence>
<dbReference type="RefSeq" id="XP_029221270.1">
    <property type="nucleotide sequence ID" value="XM_029362305.1"/>
</dbReference>
<name>A0A2A9MLP2_BESBE</name>
<evidence type="ECO:0000313" key="10">
    <source>
        <dbReference type="Proteomes" id="UP000224006"/>
    </source>
</evidence>
<feature type="domain" description="Fructose-1-6-bisphosphatase class 1 C-terminal" evidence="8">
    <location>
        <begin position="201"/>
        <end position="324"/>
    </location>
</feature>
<protein>
    <submittedName>
        <fullName evidence="9">Sedoheptulose-1,7-bisphosphatase</fullName>
    </submittedName>
</protein>
<dbReference type="GeneID" id="40308700"/>
<comment type="caution">
    <text evidence="9">The sequence shown here is derived from an EMBL/GenBank/DDBJ whole genome shotgun (WGS) entry which is preliminary data.</text>
</comment>
<comment type="similarity">
    <text evidence="1">Belongs to the FBPase class 1 family.</text>
</comment>
<dbReference type="GO" id="GO:0005737">
    <property type="term" value="C:cytoplasm"/>
    <property type="evidence" value="ECO:0007669"/>
    <property type="project" value="TreeGrafter"/>
</dbReference>
<reference evidence="9 10" key="1">
    <citation type="submission" date="2017-09" db="EMBL/GenBank/DDBJ databases">
        <title>Genome sequencing of Besnoitia besnoiti strain Bb-Ger1.</title>
        <authorList>
            <person name="Schares G."/>
            <person name="Venepally P."/>
            <person name="Lorenzi H.A."/>
        </authorList>
    </citation>
    <scope>NUCLEOTIDE SEQUENCE [LARGE SCALE GENOMIC DNA]</scope>
    <source>
        <strain evidence="9 10">Bb-Ger1</strain>
    </source>
</reference>
<dbReference type="Pfam" id="PF00316">
    <property type="entry name" value="FBPase"/>
    <property type="match status" value="1"/>
</dbReference>
<dbReference type="InterPro" id="IPR044015">
    <property type="entry name" value="FBPase_C_dom"/>
</dbReference>
<dbReference type="VEuPathDB" id="ToxoDB:BESB_037190"/>
<dbReference type="InterPro" id="IPR033391">
    <property type="entry name" value="FBPase_N"/>
</dbReference>
<dbReference type="EMBL" id="NWUJ01000002">
    <property type="protein sequence ID" value="PFH37261.1"/>
    <property type="molecule type" value="Genomic_DNA"/>
</dbReference>
<dbReference type="SUPFAM" id="SSF56655">
    <property type="entry name" value="Carbohydrate phosphatase"/>
    <property type="match status" value="1"/>
</dbReference>
<evidence type="ECO:0000256" key="1">
    <source>
        <dbReference type="ARBA" id="ARBA00010941"/>
    </source>
</evidence>
<dbReference type="Gene3D" id="3.40.190.80">
    <property type="match status" value="1"/>
</dbReference>
<dbReference type="AlphaFoldDB" id="A0A2A9MLP2"/>
<dbReference type="GO" id="GO:0006094">
    <property type="term" value="P:gluconeogenesis"/>
    <property type="evidence" value="ECO:0007669"/>
    <property type="project" value="TreeGrafter"/>
</dbReference>
<dbReference type="OrthoDB" id="10256725at2759"/>
<dbReference type="GO" id="GO:0030388">
    <property type="term" value="P:fructose 1,6-bisphosphate metabolic process"/>
    <property type="evidence" value="ECO:0007669"/>
    <property type="project" value="TreeGrafter"/>
</dbReference>